<dbReference type="Gene3D" id="3.10.350.10">
    <property type="entry name" value="LysM domain"/>
    <property type="match status" value="1"/>
</dbReference>
<feature type="compositionally biased region" description="Polar residues" evidence="1">
    <location>
        <begin position="221"/>
        <end position="236"/>
    </location>
</feature>
<feature type="domain" description="LysM" evidence="2">
    <location>
        <begin position="265"/>
        <end position="314"/>
    </location>
</feature>
<dbReference type="AlphaFoldDB" id="A0AAJ0U4J2"/>
<dbReference type="PANTHER" id="PTHR34700:SF4">
    <property type="entry name" value="PHAGE-LIKE ELEMENT PBSX PROTEIN XKDP"/>
    <property type="match status" value="1"/>
</dbReference>
<reference evidence="3" key="1">
    <citation type="submission" date="2017-08" db="EMBL/GenBank/DDBJ databases">
        <authorList>
            <person name="Imhoff J.F."/>
            <person name="Rahn T."/>
            <person name="Kuenzel S."/>
            <person name="Neulinger S.C."/>
        </authorList>
    </citation>
    <scope>NUCLEOTIDE SEQUENCE</scope>
    <source>
        <strain evidence="3">DSM 11080</strain>
    </source>
</reference>
<dbReference type="CDD" id="cd00118">
    <property type="entry name" value="LysM"/>
    <property type="match status" value="1"/>
</dbReference>
<dbReference type="InterPro" id="IPR052196">
    <property type="entry name" value="Bact_Kbp"/>
</dbReference>
<dbReference type="PANTHER" id="PTHR34700">
    <property type="entry name" value="POTASSIUM BINDING PROTEIN KBP"/>
    <property type="match status" value="1"/>
</dbReference>
<sequence length="315" mass="33640">MNGSPQLLEHPRPEIAHRDQLGFMKQGLRGLARFSAGFLFCLSLAAAAQPTADPSDPAERSHRALKSEEIVSDSAGLGEQVEGLGDQVAELRSSVGTQAELLVRLVGALEVLLPGISSGAAPTLEEAARQACEREIAQLNARLQQQQLTVDEAQRRAEKAEKLAAALDEAEARAKTEIERLTNALATARARQAEALQQAVQLERQLAKAEARLRRDPEVESSGSTAEDTRSTSSQVDGPDAGLAAVSDETGTPEPTAAKGLSSAVFYQVRPEDTLSSISERVYGDVAAWERIYEANRDILSSPDALQPGMSLVIP</sequence>
<keyword evidence="4" id="KW-1185">Reference proteome</keyword>
<dbReference type="Pfam" id="PF01476">
    <property type="entry name" value="LysM"/>
    <property type="match status" value="1"/>
</dbReference>
<evidence type="ECO:0000259" key="2">
    <source>
        <dbReference type="PROSITE" id="PS51782"/>
    </source>
</evidence>
<comment type="caution">
    <text evidence="3">The sequence shown here is derived from an EMBL/GenBank/DDBJ whole genome shotgun (WGS) entry which is preliminary data.</text>
</comment>
<protein>
    <recommendedName>
        <fullName evidence="2">LysM domain-containing protein</fullName>
    </recommendedName>
</protein>
<evidence type="ECO:0000256" key="1">
    <source>
        <dbReference type="SAM" id="MobiDB-lite"/>
    </source>
</evidence>
<dbReference type="Proteomes" id="UP001296776">
    <property type="component" value="Unassembled WGS sequence"/>
</dbReference>
<dbReference type="InterPro" id="IPR036779">
    <property type="entry name" value="LysM_dom_sf"/>
</dbReference>
<feature type="region of interest" description="Disordered" evidence="1">
    <location>
        <begin position="210"/>
        <end position="258"/>
    </location>
</feature>
<proteinExistence type="predicted"/>
<organism evidence="3 4">
    <name type="scientific">Halochromatium glycolicum</name>
    <dbReference type="NCBI Taxonomy" id="85075"/>
    <lineage>
        <taxon>Bacteria</taxon>
        <taxon>Pseudomonadati</taxon>
        <taxon>Pseudomonadota</taxon>
        <taxon>Gammaproteobacteria</taxon>
        <taxon>Chromatiales</taxon>
        <taxon>Chromatiaceae</taxon>
        <taxon>Halochromatium</taxon>
    </lineage>
</organism>
<dbReference type="PROSITE" id="PS51782">
    <property type="entry name" value="LYSM"/>
    <property type="match status" value="1"/>
</dbReference>
<accession>A0AAJ0U4J2</accession>
<dbReference type="InterPro" id="IPR018392">
    <property type="entry name" value="LysM"/>
</dbReference>
<reference evidence="3" key="2">
    <citation type="journal article" date="2020" name="Microorganisms">
        <title>Osmotic Adaptation and Compatible Solute Biosynthesis of Phototrophic Bacteria as Revealed from Genome Analyses.</title>
        <authorList>
            <person name="Imhoff J.F."/>
            <person name="Rahn T."/>
            <person name="Kunzel S."/>
            <person name="Keller A."/>
            <person name="Neulinger S.C."/>
        </authorList>
    </citation>
    <scope>NUCLEOTIDE SEQUENCE</scope>
    <source>
        <strain evidence="3">DSM 11080</strain>
    </source>
</reference>
<gene>
    <name evidence="3" type="ORF">CKO40_09070</name>
</gene>
<evidence type="ECO:0000313" key="4">
    <source>
        <dbReference type="Proteomes" id="UP001296776"/>
    </source>
</evidence>
<name>A0AAJ0U4J2_9GAMM</name>
<dbReference type="SMART" id="SM00257">
    <property type="entry name" value="LysM"/>
    <property type="match status" value="1"/>
</dbReference>
<dbReference type="EMBL" id="NRSJ01000013">
    <property type="protein sequence ID" value="MBK1704682.1"/>
    <property type="molecule type" value="Genomic_DNA"/>
</dbReference>
<evidence type="ECO:0000313" key="3">
    <source>
        <dbReference type="EMBL" id="MBK1704682.1"/>
    </source>
</evidence>